<organism evidence="1 2">
    <name type="scientific">Bradyrhizobium daqingense</name>
    <dbReference type="NCBI Taxonomy" id="993502"/>
    <lineage>
        <taxon>Bacteria</taxon>
        <taxon>Pseudomonadati</taxon>
        <taxon>Pseudomonadota</taxon>
        <taxon>Alphaproteobacteria</taxon>
        <taxon>Hyphomicrobiales</taxon>
        <taxon>Nitrobacteraceae</taxon>
        <taxon>Bradyrhizobium</taxon>
    </lineage>
</organism>
<gene>
    <name evidence="1" type="ORF">IQ17_03296</name>
</gene>
<evidence type="ECO:0000313" key="2">
    <source>
        <dbReference type="Proteomes" id="UP000317176"/>
    </source>
</evidence>
<name>A0A562LBV8_9BRAD</name>
<dbReference type="RefSeq" id="WP_145633461.1">
    <property type="nucleotide sequence ID" value="NZ_CP088014.1"/>
</dbReference>
<proteinExistence type="predicted"/>
<dbReference type="OrthoDB" id="149489at41294"/>
<dbReference type="Proteomes" id="UP000317176">
    <property type="component" value="Unassembled WGS sequence"/>
</dbReference>
<dbReference type="EMBL" id="VLKL01000008">
    <property type="protein sequence ID" value="TWI05131.1"/>
    <property type="molecule type" value="Genomic_DNA"/>
</dbReference>
<reference evidence="1 2" key="1">
    <citation type="journal article" date="2015" name="Stand. Genomic Sci.">
        <title>Genomic Encyclopedia of Bacterial and Archaeal Type Strains, Phase III: the genomes of soil and plant-associated and newly described type strains.</title>
        <authorList>
            <person name="Whitman W.B."/>
            <person name="Woyke T."/>
            <person name="Klenk H.P."/>
            <person name="Zhou Y."/>
            <person name="Lilburn T.G."/>
            <person name="Beck B.J."/>
            <person name="De Vos P."/>
            <person name="Vandamme P."/>
            <person name="Eisen J.A."/>
            <person name="Garrity G."/>
            <person name="Hugenholtz P."/>
            <person name="Kyrpides N.C."/>
        </authorList>
    </citation>
    <scope>NUCLEOTIDE SEQUENCE [LARGE SCALE GENOMIC DNA]</scope>
    <source>
        <strain evidence="1 2">CGMCC 1.10947</strain>
    </source>
</reference>
<accession>A0A562LBV8</accession>
<sequence length="59" mass="6667">MSEHISDWKPRWQCAVRQRKLASAEIAQDCDWPFCGCDPYADKVLDAIAESGLKIVKAD</sequence>
<evidence type="ECO:0000313" key="1">
    <source>
        <dbReference type="EMBL" id="TWI05131.1"/>
    </source>
</evidence>
<comment type="caution">
    <text evidence="1">The sequence shown here is derived from an EMBL/GenBank/DDBJ whole genome shotgun (WGS) entry which is preliminary data.</text>
</comment>
<dbReference type="AlphaFoldDB" id="A0A562LBV8"/>
<protein>
    <submittedName>
        <fullName evidence="1">Uncharacterized protein</fullName>
    </submittedName>
</protein>
<keyword evidence="2" id="KW-1185">Reference proteome</keyword>